<accession>D0SGY8</accession>
<dbReference type="InterPro" id="IPR055397">
    <property type="entry name" value="TraK_C"/>
</dbReference>
<feature type="domain" description="TraK N-terminal" evidence="2">
    <location>
        <begin position="35"/>
        <end position="115"/>
    </location>
</feature>
<dbReference type="InterPro" id="IPR010563">
    <property type="entry name" value="TraK_N"/>
</dbReference>
<dbReference type="HOGENOM" id="CLU_099760_0_0_6"/>
<dbReference type="AlphaFoldDB" id="D0SGY8"/>
<proteinExistence type="predicted"/>
<evidence type="ECO:0000313" key="5">
    <source>
        <dbReference type="Proteomes" id="UP000012047"/>
    </source>
</evidence>
<feature type="chain" id="PRO_5003015108" description="Type-F conjugative transfer system secretin TraK" evidence="1">
    <location>
        <begin position="25"/>
        <end position="243"/>
    </location>
</feature>
<reference evidence="5" key="1">
    <citation type="journal article" date="2012" name="PLoS ONE">
        <title>The success of Acinetobacter species; genetic, metabolic and virulence attributes.</title>
        <authorList>
            <person name="Peleg A.Y."/>
            <person name="de Breij A."/>
            <person name="Adams M.D."/>
            <person name="Cerqueira G.M."/>
            <person name="Mocali S."/>
            <person name="Galardini M."/>
            <person name="Nibbering P.H."/>
            <person name="Earl A.M."/>
            <person name="Ward D.V."/>
            <person name="Paterson D.L."/>
            <person name="Seifert H."/>
            <person name="Dijkshoorn L."/>
        </authorList>
    </citation>
    <scope>NUCLEOTIDE SEQUENCE [LARGE SCALE GENOMIC DNA]</scope>
    <source>
        <strain evidence="5">SH046</strain>
    </source>
</reference>
<dbReference type="eggNOG" id="ENOG5033DE2">
    <property type="taxonomic scope" value="Bacteria"/>
</dbReference>
<name>D0SGY8_ACIJO</name>
<organism evidence="4 5">
    <name type="scientific">Acinetobacter johnsonii SH046</name>
    <dbReference type="NCBI Taxonomy" id="575586"/>
    <lineage>
        <taxon>Bacteria</taxon>
        <taxon>Pseudomonadati</taxon>
        <taxon>Pseudomonadota</taxon>
        <taxon>Gammaproteobacteria</taxon>
        <taxon>Moraxellales</taxon>
        <taxon>Moraxellaceae</taxon>
        <taxon>Acinetobacter</taxon>
    </lineage>
</organism>
<gene>
    <name evidence="4" type="ORF">HMPREF0016_03111</name>
</gene>
<evidence type="ECO:0000259" key="2">
    <source>
        <dbReference type="Pfam" id="PF06586"/>
    </source>
</evidence>
<sequence>MNLSKKLALIPLTVSLLFSPFAQAVQHVDKAYLDNVTVNVSSTEQNALVVQDRKITSVIPSIADALEYEKDVTQGVLYFKVAPWYANRTISAFVNDDQGTRYKLVMRPTASLGAEELILIPPKVKEGSSTDKGSQSYLQQIKELIYVMGDDADDPQDELAIEGISRSFVNQQIPLWKEARMTFASRYDGDGLYGEHYKVTNITNSNLILLEQEFYRKKVVAVSIEHLNLLPGQTTNVYVVRER</sequence>
<feature type="domain" description="TraK C-terminal" evidence="3">
    <location>
        <begin position="175"/>
        <end position="241"/>
    </location>
</feature>
<evidence type="ECO:0000313" key="4">
    <source>
        <dbReference type="EMBL" id="EEY94844.1"/>
    </source>
</evidence>
<dbReference type="RefSeq" id="WP_005401871.1">
    <property type="nucleotide sequence ID" value="NZ_GG704974.1"/>
</dbReference>
<evidence type="ECO:0000259" key="3">
    <source>
        <dbReference type="Pfam" id="PF23536"/>
    </source>
</evidence>
<dbReference type="Pfam" id="PF06586">
    <property type="entry name" value="TraK_N"/>
    <property type="match status" value="1"/>
</dbReference>
<protein>
    <recommendedName>
        <fullName evidence="6">Type-F conjugative transfer system secretin TraK</fullName>
    </recommendedName>
</protein>
<dbReference type="EMBL" id="GG704974">
    <property type="protein sequence ID" value="EEY94844.1"/>
    <property type="molecule type" value="Genomic_DNA"/>
</dbReference>
<feature type="signal peptide" evidence="1">
    <location>
        <begin position="1"/>
        <end position="24"/>
    </location>
</feature>
<dbReference type="Proteomes" id="UP000012047">
    <property type="component" value="Unassembled WGS sequence"/>
</dbReference>
<dbReference type="Pfam" id="PF23536">
    <property type="entry name" value="TraK_C"/>
    <property type="match status" value="1"/>
</dbReference>
<evidence type="ECO:0008006" key="6">
    <source>
        <dbReference type="Google" id="ProtNLM"/>
    </source>
</evidence>
<evidence type="ECO:0000256" key="1">
    <source>
        <dbReference type="SAM" id="SignalP"/>
    </source>
</evidence>
<keyword evidence="1" id="KW-0732">Signal</keyword>